<dbReference type="AlphaFoldDB" id="A0A521DW50"/>
<evidence type="ECO:0000313" key="3">
    <source>
        <dbReference type="EMBL" id="SMO75865.1"/>
    </source>
</evidence>
<reference evidence="2 5" key="2">
    <citation type="submission" date="2019-11" db="EMBL/GenBank/DDBJ databases">
        <title>Flavobacterium resistens genome.</title>
        <authorList>
            <person name="Wilson V.M."/>
            <person name="Newman J.D."/>
        </authorList>
    </citation>
    <scope>NUCLEOTIDE SEQUENCE [LARGE SCALE GENOMIC DNA]</scope>
    <source>
        <strain evidence="2 5">DSM 19382</strain>
    </source>
</reference>
<dbReference type="SUPFAM" id="SSF74653">
    <property type="entry name" value="TolA/TonB C-terminal domain"/>
    <property type="match status" value="1"/>
</dbReference>
<accession>A0A521DW50</accession>
<proteinExistence type="predicted"/>
<evidence type="ECO:0000313" key="2">
    <source>
        <dbReference type="EMBL" id="MRX68093.1"/>
    </source>
</evidence>
<name>A0A521DW50_9FLAO</name>
<organism evidence="3 4">
    <name type="scientific">Flavobacterium resistens</name>
    <dbReference type="NCBI Taxonomy" id="443612"/>
    <lineage>
        <taxon>Bacteria</taxon>
        <taxon>Pseudomonadati</taxon>
        <taxon>Bacteroidota</taxon>
        <taxon>Flavobacteriia</taxon>
        <taxon>Flavobacteriales</taxon>
        <taxon>Flavobacteriaceae</taxon>
        <taxon>Flavobacterium</taxon>
    </lineage>
</organism>
<evidence type="ECO:0008006" key="6">
    <source>
        <dbReference type="Google" id="ProtNLM"/>
    </source>
</evidence>
<keyword evidence="5" id="KW-1185">Reference proteome</keyword>
<protein>
    <recommendedName>
        <fullName evidence="6">TonB protein C-terminal</fullName>
    </recommendedName>
</protein>
<keyword evidence="1" id="KW-0732">Signal</keyword>
<dbReference type="EMBL" id="WKKG01000004">
    <property type="protein sequence ID" value="MRX68093.1"/>
    <property type="molecule type" value="Genomic_DNA"/>
</dbReference>
<evidence type="ECO:0000256" key="1">
    <source>
        <dbReference type="SAM" id="SignalP"/>
    </source>
</evidence>
<gene>
    <name evidence="2" type="ORF">GJU42_09005</name>
    <name evidence="3" type="ORF">SAMN06265349_103662</name>
</gene>
<sequence>MKKFILLVLICFAQNIFSQSNTSNSKTKSSETSIKTKNSNTDTIITIDEPVGSSATTNSEDNTIYNTAGIDVRPDFPGGYDKFFAFVDENFKSPEGAINIKGKKIYVMFIVEKDGSLSDIKVLRDAGYETGAEAIRVLKICPKWIPGEHNGKKIRALFSVPLVLK</sequence>
<feature type="chain" id="PRO_5043205838" description="TonB protein C-terminal" evidence="1">
    <location>
        <begin position="19"/>
        <end position="165"/>
    </location>
</feature>
<dbReference type="Gene3D" id="3.30.1150.10">
    <property type="match status" value="1"/>
</dbReference>
<feature type="signal peptide" evidence="1">
    <location>
        <begin position="1"/>
        <end position="18"/>
    </location>
</feature>
<dbReference type="Proteomes" id="UP000468990">
    <property type="component" value="Unassembled WGS sequence"/>
</dbReference>
<evidence type="ECO:0000313" key="5">
    <source>
        <dbReference type="Proteomes" id="UP000468990"/>
    </source>
</evidence>
<evidence type="ECO:0000313" key="4">
    <source>
        <dbReference type="Proteomes" id="UP000317289"/>
    </source>
</evidence>
<dbReference type="RefSeq" id="WP_142451284.1">
    <property type="nucleotide sequence ID" value="NZ_FXTA01000003.1"/>
</dbReference>
<reference evidence="3 4" key="1">
    <citation type="submission" date="2017-05" db="EMBL/GenBank/DDBJ databases">
        <authorList>
            <person name="Varghese N."/>
            <person name="Submissions S."/>
        </authorList>
    </citation>
    <scope>NUCLEOTIDE SEQUENCE [LARGE SCALE GENOMIC DNA]</scope>
    <source>
        <strain evidence="3 4">DSM 19382</strain>
    </source>
</reference>
<dbReference type="OrthoDB" id="1095452at2"/>
<dbReference type="Proteomes" id="UP000317289">
    <property type="component" value="Unassembled WGS sequence"/>
</dbReference>
<dbReference type="EMBL" id="FXTA01000003">
    <property type="protein sequence ID" value="SMO75865.1"/>
    <property type="molecule type" value="Genomic_DNA"/>
</dbReference>